<organism evidence="1 2">
    <name type="scientific">Trichonephila inaurata madagascariensis</name>
    <dbReference type="NCBI Taxonomy" id="2747483"/>
    <lineage>
        <taxon>Eukaryota</taxon>
        <taxon>Metazoa</taxon>
        <taxon>Ecdysozoa</taxon>
        <taxon>Arthropoda</taxon>
        <taxon>Chelicerata</taxon>
        <taxon>Arachnida</taxon>
        <taxon>Araneae</taxon>
        <taxon>Araneomorphae</taxon>
        <taxon>Entelegynae</taxon>
        <taxon>Araneoidea</taxon>
        <taxon>Nephilidae</taxon>
        <taxon>Trichonephila</taxon>
        <taxon>Trichonephila inaurata</taxon>
    </lineage>
</organism>
<proteinExistence type="predicted"/>
<sequence length="82" mass="9282">MASHCMGQSWDVLSQDYFLGASRRLSMLGWSRAFYRCFLTTVIAEPTQKMTLLRTKGCLGRALETSLLSSQNFDFSTIFGPF</sequence>
<evidence type="ECO:0000313" key="2">
    <source>
        <dbReference type="Proteomes" id="UP000886998"/>
    </source>
</evidence>
<dbReference type="Proteomes" id="UP000886998">
    <property type="component" value="Unassembled WGS sequence"/>
</dbReference>
<accession>A0A8X6XSG4</accession>
<reference evidence="1" key="1">
    <citation type="submission" date="2020-08" db="EMBL/GenBank/DDBJ databases">
        <title>Multicomponent nature underlies the extraordinary mechanical properties of spider dragline silk.</title>
        <authorList>
            <person name="Kono N."/>
            <person name="Nakamura H."/>
            <person name="Mori M."/>
            <person name="Yoshida Y."/>
            <person name="Ohtoshi R."/>
            <person name="Malay A.D."/>
            <person name="Moran D.A.P."/>
            <person name="Tomita M."/>
            <person name="Numata K."/>
            <person name="Arakawa K."/>
        </authorList>
    </citation>
    <scope>NUCLEOTIDE SEQUENCE</scope>
</reference>
<dbReference type="EMBL" id="BMAV01012121">
    <property type="protein sequence ID" value="GFY58491.1"/>
    <property type="molecule type" value="Genomic_DNA"/>
</dbReference>
<evidence type="ECO:0000313" key="1">
    <source>
        <dbReference type="EMBL" id="GFY58491.1"/>
    </source>
</evidence>
<keyword evidence="2" id="KW-1185">Reference proteome</keyword>
<gene>
    <name evidence="1" type="ORF">TNIN_57471</name>
</gene>
<protein>
    <submittedName>
        <fullName evidence="1">Uncharacterized protein</fullName>
    </submittedName>
</protein>
<dbReference type="AlphaFoldDB" id="A0A8X6XSG4"/>
<name>A0A8X6XSG4_9ARAC</name>
<comment type="caution">
    <text evidence="1">The sequence shown here is derived from an EMBL/GenBank/DDBJ whole genome shotgun (WGS) entry which is preliminary data.</text>
</comment>